<reference evidence="1 2" key="1">
    <citation type="submission" date="2019-06" db="EMBL/GenBank/DDBJ databases">
        <authorList>
            <person name="Jiang L."/>
        </authorList>
    </citation>
    <scope>NUCLEOTIDE SEQUENCE [LARGE SCALE GENOMIC DNA]</scope>
    <source>
        <strain evidence="1 2">YIM 48858</strain>
    </source>
</reference>
<dbReference type="AlphaFoldDB" id="A0A5C4NBL7"/>
<keyword evidence="2" id="KW-1185">Reference proteome</keyword>
<dbReference type="Proteomes" id="UP000305709">
    <property type="component" value="Unassembled WGS sequence"/>
</dbReference>
<dbReference type="RefSeq" id="WP_139082764.1">
    <property type="nucleotide sequence ID" value="NZ_VDFV01000031.1"/>
</dbReference>
<accession>A0A5C4NBL7</accession>
<evidence type="ECO:0000313" key="2">
    <source>
        <dbReference type="Proteomes" id="UP000305709"/>
    </source>
</evidence>
<gene>
    <name evidence="1" type="ORF">FHG71_16310</name>
</gene>
<sequence length="79" mass="8341">MIRTYDGRRAIIFNAATFTNAVTVNTACTLRRTGVDVGIGHGKGIAAARAAIPSARRGVEGLVADPAPRSCPMSSRDRR</sequence>
<name>A0A5C4NBL7_9RHOB</name>
<organism evidence="1 2">
    <name type="scientific">Rubellimicrobium roseum</name>
    <dbReference type="NCBI Taxonomy" id="687525"/>
    <lineage>
        <taxon>Bacteria</taxon>
        <taxon>Pseudomonadati</taxon>
        <taxon>Pseudomonadota</taxon>
        <taxon>Alphaproteobacteria</taxon>
        <taxon>Rhodobacterales</taxon>
        <taxon>Roseobacteraceae</taxon>
        <taxon>Rubellimicrobium</taxon>
    </lineage>
</organism>
<evidence type="ECO:0000313" key="1">
    <source>
        <dbReference type="EMBL" id="TNC66636.1"/>
    </source>
</evidence>
<protein>
    <submittedName>
        <fullName evidence="1">Uncharacterized protein</fullName>
    </submittedName>
</protein>
<proteinExistence type="predicted"/>
<comment type="caution">
    <text evidence="1">The sequence shown here is derived from an EMBL/GenBank/DDBJ whole genome shotgun (WGS) entry which is preliminary data.</text>
</comment>
<dbReference type="EMBL" id="VDFV01000031">
    <property type="protein sequence ID" value="TNC66636.1"/>
    <property type="molecule type" value="Genomic_DNA"/>
</dbReference>